<name>A0A7J6G7I6_CANSA</name>
<organism evidence="3 4">
    <name type="scientific">Cannabis sativa</name>
    <name type="common">Hemp</name>
    <name type="synonym">Marijuana</name>
    <dbReference type="NCBI Taxonomy" id="3483"/>
    <lineage>
        <taxon>Eukaryota</taxon>
        <taxon>Viridiplantae</taxon>
        <taxon>Streptophyta</taxon>
        <taxon>Embryophyta</taxon>
        <taxon>Tracheophyta</taxon>
        <taxon>Spermatophyta</taxon>
        <taxon>Magnoliopsida</taxon>
        <taxon>eudicotyledons</taxon>
        <taxon>Gunneridae</taxon>
        <taxon>Pentapetalae</taxon>
        <taxon>rosids</taxon>
        <taxon>fabids</taxon>
        <taxon>Rosales</taxon>
        <taxon>Cannabaceae</taxon>
        <taxon>Cannabis</taxon>
    </lineage>
</organism>
<sequence>MESLDRELCNEEWLQCFVGADIKVLDWWASDHRPLVVEMPLDNDSQGEEQEDSWLPRLVTFKIYDKPPLPANLYVADLKRADGRWDEEFIRNVFNKTDANLILATLYSDWDLDDKIMWHYISSWNGSLLEGIKQTDQIEISTLVEKDSLFVSGGFQGELISKVNFILEIGWGPNENDCWRAHFPNMLLKTRSICSYLPKLTQLLTSHTNPRFNLQAKPISSLKVVWRKDVKLDHAIEKDKHFKLCSRVVREVLNEPGQVIPLRYLEKRRERLRLNIKARTFLTNYPGLFDVYYDRIKPKTAPVQFLRVSNKLKLFLEEEERIITKNEPLIVSKLCKLLMMSKDRVLSADKLVHVKREFGFPNDFLVNLVPKYSQYFRLVGSPGEGKSFLELVSWNPEFAKSVIEQRSEEESRVTGIRPRPNFYYKLPSGFFLRKEMREWVRDWMELDYVSPYDDISHLGQASQEMEKRTVGVFHELLSLSIHKRIPVPILGKFGDEYRFSNAFSSVFTRHSGIFYMSLKGGIKTAVLREAYKGDELIDRDPLLEIKDKFVELLEEGRQERAEQLRLQREEIEKDMEVTAIRIEE</sequence>
<proteinExistence type="predicted"/>
<accession>A0A7J6G7I6</accession>
<dbReference type="Proteomes" id="UP000525078">
    <property type="component" value="Unassembled WGS sequence"/>
</dbReference>
<evidence type="ECO:0000313" key="4">
    <source>
        <dbReference type="Proteomes" id="UP000525078"/>
    </source>
</evidence>
<feature type="domain" description="PORR" evidence="2">
    <location>
        <begin position="228"/>
        <end position="557"/>
    </location>
</feature>
<dbReference type="GO" id="GO:0003723">
    <property type="term" value="F:RNA binding"/>
    <property type="evidence" value="ECO:0007669"/>
    <property type="project" value="InterPro"/>
</dbReference>
<dbReference type="AlphaFoldDB" id="A0A7J6G7I6"/>
<evidence type="ECO:0000256" key="1">
    <source>
        <dbReference type="SAM" id="Coils"/>
    </source>
</evidence>
<dbReference type="Pfam" id="PF11955">
    <property type="entry name" value="PORR"/>
    <property type="match status" value="1"/>
</dbReference>
<keyword evidence="1" id="KW-0175">Coiled coil</keyword>
<dbReference type="EMBL" id="JAATIP010000070">
    <property type="protein sequence ID" value="KAF4378953.1"/>
    <property type="molecule type" value="Genomic_DNA"/>
</dbReference>
<evidence type="ECO:0000259" key="2">
    <source>
        <dbReference type="Pfam" id="PF11955"/>
    </source>
</evidence>
<reference evidence="3 4" key="1">
    <citation type="journal article" date="2020" name="bioRxiv">
        <title>Sequence and annotation of 42 cannabis genomes reveals extensive copy number variation in cannabinoid synthesis and pathogen resistance genes.</title>
        <authorList>
            <person name="Mckernan K.J."/>
            <person name="Helbert Y."/>
            <person name="Kane L.T."/>
            <person name="Ebling H."/>
            <person name="Zhang L."/>
            <person name="Liu B."/>
            <person name="Eaton Z."/>
            <person name="Mclaughlin S."/>
            <person name="Kingan S."/>
            <person name="Baybayan P."/>
            <person name="Concepcion G."/>
            <person name="Jordan M."/>
            <person name="Riva A."/>
            <person name="Barbazuk W."/>
            <person name="Harkins T."/>
        </authorList>
    </citation>
    <scope>NUCLEOTIDE SEQUENCE [LARGE SCALE GENOMIC DNA]</scope>
    <source>
        <strain evidence="4">cv. Jamaican Lion 4</strain>
        <tissue evidence="3">Leaf</tissue>
    </source>
</reference>
<evidence type="ECO:0000313" key="3">
    <source>
        <dbReference type="EMBL" id="KAF4378953.1"/>
    </source>
</evidence>
<gene>
    <name evidence="3" type="ORF">F8388_022040</name>
</gene>
<dbReference type="PANTHER" id="PTHR31476">
    <property type="entry name" value="PROTEIN WHAT'S THIS FACTOR 1 HOMOLOG, CHLOROPLASTIC"/>
    <property type="match status" value="1"/>
</dbReference>
<dbReference type="PANTHER" id="PTHR31476:SF3">
    <property type="entry name" value="UBIQUITIN CARBOXYL-TERMINAL HYDROLASE FAMILY PROTEIN"/>
    <property type="match status" value="1"/>
</dbReference>
<dbReference type="InterPro" id="IPR045040">
    <property type="entry name" value="PORR_fam"/>
</dbReference>
<protein>
    <recommendedName>
        <fullName evidence="2">PORR domain-containing protein</fullName>
    </recommendedName>
</protein>
<comment type="caution">
    <text evidence="3">The sequence shown here is derived from an EMBL/GenBank/DDBJ whole genome shotgun (WGS) entry which is preliminary data.</text>
</comment>
<feature type="coiled-coil region" evidence="1">
    <location>
        <begin position="554"/>
        <end position="581"/>
    </location>
</feature>
<dbReference type="InterPro" id="IPR021099">
    <property type="entry name" value="PORR_domain"/>
</dbReference>